<gene>
    <name evidence="1" type="ORF">Patl1_27706</name>
</gene>
<reference evidence="2" key="1">
    <citation type="journal article" date="2023" name="G3 (Bethesda)">
        <title>Genome assembly and association tests identify interacting loci associated with vigor, precocity, and sex in interspecific pistachio rootstocks.</title>
        <authorList>
            <person name="Palmer W."/>
            <person name="Jacygrad E."/>
            <person name="Sagayaradj S."/>
            <person name="Cavanaugh K."/>
            <person name="Han R."/>
            <person name="Bertier L."/>
            <person name="Beede B."/>
            <person name="Kafkas S."/>
            <person name="Golino D."/>
            <person name="Preece J."/>
            <person name="Michelmore R."/>
        </authorList>
    </citation>
    <scope>NUCLEOTIDE SEQUENCE [LARGE SCALE GENOMIC DNA]</scope>
</reference>
<sequence>MLLVVLSLRSFQVLGLLYLHLQVACLCLSFLSDPSSSVVNAEAAGIDAGATDNLRRALLLR</sequence>
<accession>A0ACC1BH44</accession>
<protein>
    <submittedName>
        <fullName evidence="1">Uncharacterized protein</fullName>
    </submittedName>
</protein>
<proteinExistence type="predicted"/>
<comment type="caution">
    <text evidence="1">The sequence shown here is derived from an EMBL/GenBank/DDBJ whole genome shotgun (WGS) entry which is preliminary data.</text>
</comment>
<evidence type="ECO:0000313" key="1">
    <source>
        <dbReference type="EMBL" id="KAJ0098168.1"/>
    </source>
</evidence>
<dbReference type="EMBL" id="CM047901">
    <property type="protein sequence ID" value="KAJ0098168.1"/>
    <property type="molecule type" value="Genomic_DNA"/>
</dbReference>
<dbReference type="Proteomes" id="UP001164250">
    <property type="component" value="Chromosome 5"/>
</dbReference>
<evidence type="ECO:0000313" key="2">
    <source>
        <dbReference type="Proteomes" id="UP001164250"/>
    </source>
</evidence>
<organism evidence="1 2">
    <name type="scientific">Pistacia atlantica</name>
    <dbReference type="NCBI Taxonomy" id="434234"/>
    <lineage>
        <taxon>Eukaryota</taxon>
        <taxon>Viridiplantae</taxon>
        <taxon>Streptophyta</taxon>
        <taxon>Embryophyta</taxon>
        <taxon>Tracheophyta</taxon>
        <taxon>Spermatophyta</taxon>
        <taxon>Magnoliopsida</taxon>
        <taxon>eudicotyledons</taxon>
        <taxon>Gunneridae</taxon>
        <taxon>Pentapetalae</taxon>
        <taxon>rosids</taxon>
        <taxon>malvids</taxon>
        <taxon>Sapindales</taxon>
        <taxon>Anacardiaceae</taxon>
        <taxon>Pistacia</taxon>
    </lineage>
</organism>
<name>A0ACC1BH44_9ROSI</name>
<keyword evidence="2" id="KW-1185">Reference proteome</keyword>